<evidence type="ECO:0000256" key="1">
    <source>
        <dbReference type="RuleBase" id="RU362082"/>
    </source>
</evidence>
<name>A0AAV4XF04_CAEEX</name>
<dbReference type="GO" id="GO:0005524">
    <property type="term" value="F:ATP binding"/>
    <property type="evidence" value="ECO:0007669"/>
    <property type="project" value="UniProtKB-UniRule"/>
</dbReference>
<accession>A0AAV4XF04</accession>
<dbReference type="Pfam" id="PF12409">
    <property type="entry name" value="P5-ATPase"/>
    <property type="match status" value="1"/>
</dbReference>
<proteinExistence type="inferred from homology"/>
<dbReference type="EC" id="7.2.2.-" evidence="1"/>
<gene>
    <name evidence="3" type="primary">ATP13A4</name>
    <name evidence="3" type="ORF">CEXT_560921</name>
</gene>
<reference evidence="3 4" key="1">
    <citation type="submission" date="2021-06" db="EMBL/GenBank/DDBJ databases">
        <title>Caerostris extrusa draft genome.</title>
        <authorList>
            <person name="Kono N."/>
            <person name="Arakawa K."/>
        </authorList>
    </citation>
    <scope>NUCLEOTIDE SEQUENCE [LARGE SCALE GENOMIC DNA]</scope>
</reference>
<keyword evidence="4" id="KW-1185">Reference proteome</keyword>
<dbReference type="Proteomes" id="UP001054945">
    <property type="component" value="Unassembled WGS sequence"/>
</dbReference>
<dbReference type="GO" id="GO:0019829">
    <property type="term" value="F:ATPase-coupled monoatomic cation transmembrane transporter activity"/>
    <property type="evidence" value="ECO:0007669"/>
    <property type="project" value="UniProtKB-UniRule"/>
</dbReference>
<dbReference type="GO" id="GO:0016020">
    <property type="term" value="C:membrane"/>
    <property type="evidence" value="ECO:0007669"/>
    <property type="project" value="UniProtKB-SubCell"/>
</dbReference>
<comment type="catalytic activity">
    <reaction evidence="1">
        <text>ATP + H2O = ADP + phosphate + H(+)</text>
        <dbReference type="Rhea" id="RHEA:13065"/>
        <dbReference type="ChEBI" id="CHEBI:15377"/>
        <dbReference type="ChEBI" id="CHEBI:15378"/>
        <dbReference type="ChEBI" id="CHEBI:30616"/>
        <dbReference type="ChEBI" id="CHEBI:43474"/>
        <dbReference type="ChEBI" id="CHEBI:456216"/>
    </reaction>
</comment>
<comment type="similarity">
    <text evidence="1">Belongs to the cation transport ATPase (P-type) (TC 3.A.3) family. Type V subfamily.</text>
</comment>
<comment type="caution">
    <text evidence="3">The sequence shown here is derived from an EMBL/GenBank/DDBJ whole genome shotgun (WGS) entry which is preliminary data.</text>
</comment>
<feature type="domain" description="P5B-type ATPase N-terminal" evidence="2">
    <location>
        <begin position="138"/>
        <end position="208"/>
    </location>
</feature>
<comment type="subcellular location">
    <subcellularLocation>
        <location evidence="1">Membrane</location>
        <topology evidence="1">Multi-pass membrane protein</topology>
    </subcellularLocation>
</comment>
<keyword evidence="1" id="KW-1278">Translocase</keyword>
<sequence length="342" mass="38970">MIDDMLLVAIAVCGTLSHSVKKLWCFKTHSAQTLSPSNSVSTRNPTDHRKLKIRKKDFTRRNQENIPQIVELIFKLLTIWATQRSLRLIVTAGTERNASPELTIPLAQTSLDHSCSNPTHSPLDMDLDKNLQTLDGEQNLKIQGFRVSYWKQALTYIGVLLSCGVLWVVLSLRWRFYMHCTHTACVPEEADQVLLVPAFTLNSRKLLTSSRYPVLKNGRLRQPEFSMKKQLEVVVERGSVKPVVEAVFFKHRDRRPGVQDLQCALWFFRCHSAGHVQFGVFVLSLTACGFIGLQTQGSWFKQCRPYQKFLDMSKEARNDKPGSCGNSRSERNRQVFQMSAAT</sequence>
<dbReference type="EMBL" id="BPLR01017634">
    <property type="protein sequence ID" value="GIY93174.1"/>
    <property type="molecule type" value="Genomic_DNA"/>
</dbReference>
<evidence type="ECO:0000259" key="2">
    <source>
        <dbReference type="Pfam" id="PF12409"/>
    </source>
</evidence>
<keyword evidence="1" id="KW-0067">ATP-binding</keyword>
<keyword evidence="1" id="KW-0460">Magnesium</keyword>
<comment type="caution">
    <text evidence="1">Lacks conserved residue(s) required for the propagation of feature annotation.</text>
</comment>
<keyword evidence="1" id="KW-0547">Nucleotide-binding</keyword>
<keyword evidence="1" id="KW-0812">Transmembrane</keyword>
<dbReference type="AlphaFoldDB" id="A0AAV4XF04"/>
<evidence type="ECO:0000313" key="4">
    <source>
        <dbReference type="Proteomes" id="UP001054945"/>
    </source>
</evidence>
<keyword evidence="1" id="KW-1133">Transmembrane helix</keyword>
<keyword evidence="1" id="KW-0479">Metal-binding</keyword>
<feature type="transmembrane region" description="Helical" evidence="1">
    <location>
        <begin position="153"/>
        <end position="172"/>
    </location>
</feature>
<dbReference type="GO" id="GO:0046872">
    <property type="term" value="F:metal ion binding"/>
    <property type="evidence" value="ECO:0007669"/>
    <property type="project" value="UniProtKB-UniRule"/>
</dbReference>
<protein>
    <recommendedName>
        <fullName evidence="1">Cation-transporting ATPase</fullName>
        <ecNumber evidence="1">7.2.2.-</ecNumber>
    </recommendedName>
</protein>
<organism evidence="3 4">
    <name type="scientific">Caerostris extrusa</name>
    <name type="common">Bark spider</name>
    <name type="synonym">Caerostris bankana</name>
    <dbReference type="NCBI Taxonomy" id="172846"/>
    <lineage>
        <taxon>Eukaryota</taxon>
        <taxon>Metazoa</taxon>
        <taxon>Ecdysozoa</taxon>
        <taxon>Arthropoda</taxon>
        <taxon>Chelicerata</taxon>
        <taxon>Arachnida</taxon>
        <taxon>Araneae</taxon>
        <taxon>Araneomorphae</taxon>
        <taxon>Entelegynae</taxon>
        <taxon>Araneoidea</taxon>
        <taxon>Araneidae</taxon>
        <taxon>Caerostris</taxon>
    </lineage>
</organism>
<keyword evidence="1" id="KW-0472">Membrane</keyword>
<evidence type="ECO:0000313" key="3">
    <source>
        <dbReference type="EMBL" id="GIY93174.1"/>
    </source>
</evidence>
<dbReference type="InterPro" id="IPR047819">
    <property type="entry name" value="P5A-ATPase_N"/>
</dbReference>